<protein>
    <submittedName>
        <fullName evidence="6">Radical SAM protein</fullName>
    </submittedName>
</protein>
<dbReference type="PROSITE" id="PS51918">
    <property type="entry name" value="RADICAL_SAM"/>
    <property type="match status" value="1"/>
</dbReference>
<feature type="domain" description="Radical SAM core" evidence="5">
    <location>
        <begin position="81"/>
        <end position="290"/>
    </location>
</feature>
<dbReference type="PANTHER" id="PTHR11228:SF7">
    <property type="entry name" value="PQQA PEPTIDE CYCLASE"/>
    <property type="match status" value="1"/>
</dbReference>
<name>A0A6L5Y0V7_9FIRM</name>
<dbReference type="GO" id="GO:0051536">
    <property type="term" value="F:iron-sulfur cluster binding"/>
    <property type="evidence" value="ECO:0007669"/>
    <property type="project" value="UniProtKB-KW"/>
</dbReference>
<proteinExistence type="predicted"/>
<dbReference type="CDD" id="cd01335">
    <property type="entry name" value="Radical_SAM"/>
    <property type="match status" value="1"/>
</dbReference>
<organism evidence="6 7">
    <name type="scientific">Velocimicrobium porci</name>
    <dbReference type="NCBI Taxonomy" id="2606634"/>
    <lineage>
        <taxon>Bacteria</taxon>
        <taxon>Bacillati</taxon>
        <taxon>Bacillota</taxon>
        <taxon>Clostridia</taxon>
        <taxon>Lachnospirales</taxon>
        <taxon>Lachnospiraceae</taxon>
        <taxon>Velocimicrobium</taxon>
    </lineage>
</organism>
<evidence type="ECO:0000256" key="2">
    <source>
        <dbReference type="ARBA" id="ARBA00022723"/>
    </source>
</evidence>
<evidence type="ECO:0000313" key="7">
    <source>
        <dbReference type="Proteomes" id="UP000482209"/>
    </source>
</evidence>
<dbReference type="InterPro" id="IPR013785">
    <property type="entry name" value="Aldolase_TIM"/>
</dbReference>
<evidence type="ECO:0000259" key="5">
    <source>
        <dbReference type="PROSITE" id="PS51918"/>
    </source>
</evidence>
<keyword evidence="2" id="KW-0479">Metal-binding</keyword>
<dbReference type="SFLD" id="SFLDG01067">
    <property type="entry name" value="SPASM/twitch_domain_containing"/>
    <property type="match status" value="1"/>
</dbReference>
<dbReference type="SFLD" id="SFLDG01386">
    <property type="entry name" value="main_SPASM_domain-containing"/>
    <property type="match status" value="1"/>
</dbReference>
<dbReference type="InterPro" id="IPR023885">
    <property type="entry name" value="4Fe4S-binding_SPASM_dom"/>
</dbReference>
<dbReference type="Proteomes" id="UP000482209">
    <property type="component" value="Unassembled WGS sequence"/>
</dbReference>
<dbReference type="SUPFAM" id="SSF102114">
    <property type="entry name" value="Radical SAM enzymes"/>
    <property type="match status" value="1"/>
</dbReference>
<dbReference type="InterPro" id="IPR050377">
    <property type="entry name" value="Radical_SAM_PqqE_MftC-like"/>
</dbReference>
<keyword evidence="3" id="KW-0408">Iron</keyword>
<dbReference type="InterPro" id="IPR007197">
    <property type="entry name" value="rSAM"/>
</dbReference>
<reference evidence="6 7" key="1">
    <citation type="submission" date="2019-08" db="EMBL/GenBank/DDBJ databases">
        <title>In-depth cultivation of the pig gut microbiome towards novel bacterial diversity and tailored functional studies.</title>
        <authorList>
            <person name="Wylensek D."/>
            <person name="Hitch T.C.A."/>
            <person name="Clavel T."/>
        </authorList>
    </citation>
    <scope>NUCLEOTIDE SEQUENCE [LARGE SCALE GENOMIC DNA]</scope>
    <source>
        <strain evidence="6 7">WCA-693-APC-MOT-I</strain>
    </source>
</reference>
<evidence type="ECO:0000256" key="4">
    <source>
        <dbReference type="ARBA" id="ARBA00023014"/>
    </source>
</evidence>
<dbReference type="RefSeq" id="WP_154520142.1">
    <property type="nucleotide sequence ID" value="NZ_VUMT01000028.1"/>
</dbReference>
<evidence type="ECO:0000256" key="3">
    <source>
        <dbReference type="ARBA" id="ARBA00023004"/>
    </source>
</evidence>
<gene>
    <name evidence="6" type="ORF">FYJ58_12875</name>
</gene>
<evidence type="ECO:0000313" key="6">
    <source>
        <dbReference type="EMBL" id="MSS64756.1"/>
    </source>
</evidence>
<dbReference type="Pfam" id="PF04055">
    <property type="entry name" value="Radical_SAM"/>
    <property type="match status" value="1"/>
</dbReference>
<keyword evidence="7" id="KW-1185">Reference proteome</keyword>
<sequence length="403" mass="47201">MQFNRNVVVLTYKNKVVLANAYNGYWIRLTKEVYSYFSDAIRKKIDKNIFIEQFQDFNDQQYINSIHNKMIKLGIIGNYNNKRKKEVSFEITNRCNLRCKHCCIMANSIQEELTTNEVYSAFNKVIKWNPDNITISGGEPLLRQDIQELLLYLREYYNGKITLSTNALLIDEDNIEVLKKCVDYIEISIDGVDEKSCREIRGEGVFEHVIQKVRFLQNNDCNNISLSMVVSDKNIELERSFKKLNEQLGTYPVIRVLAFVGRSKEERAKLSNLKQNEVYIPEVFFDDKQPFVFWGNCLLKNSKRMIRTNGNILSCPLIVEDEYSIANIKDVLSLDQLNNSKMYALKENLLQTNSFCQDCAVKSFCWNCLATIKEYTENNSMKDYCQKVKNYYFKIVWGEDKIC</sequence>
<evidence type="ECO:0000256" key="1">
    <source>
        <dbReference type="ARBA" id="ARBA00022691"/>
    </source>
</evidence>
<dbReference type="Gene3D" id="3.20.20.70">
    <property type="entry name" value="Aldolase class I"/>
    <property type="match status" value="1"/>
</dbReference>
<keyword evidence="4" id="KW-0411">Iron-sulfur</keyword>
<dbReference type="NCBIfam" id="TIGR04085">
    <property type="entry name" value="rSAM_more_4Fe4S"/>
    <property type="match status" value="1"/>
</dbReference>
<dbReference type="InterPro" id="IPR058240">
    <property type="entry name" value="rSAM_sf"/>
</dbReference>
<accession>A0A6L5Y0V7</accession>
<dbReference type="GO" id="GO:0003824">
    <property type="term" value="F:catalytic activity"/>
    <property type="evidence" value="ECO:0007669"/>
    <property type="project" value="InterPro"/>
</dbReference>
<dbReference type="AlphaFoldDB" id="A0A6L5Y0V7"/>
<dbReference type="EMBL" id="VUMT01000028">
    <property type="protein sequence ID" value="MSS64756.1"/>
    <property type="molecule type" value="Genomic_DNA"/>
</dbReference>
<dbReference type="PANTHER" id="PTHR11228">
    <property type="entry name" value="RADICAL SAM DOMAIN PROTEIN"/>
    <property type="match status" value="1"/>
</dbReference>
<dbReference type="GO" id="GO:0046872">
    <property type="term" value="F:metal ion binding"/>
    <property type="evidence" value="ECO:0007669"/>
    <property type="project" value="UniProtKB-KW"/>
</dbReference>
<keyword evidence="1" id="KW-0949">S-adenosyl-L-methionine</keyword>
<dbReference type="SFLD" id="SFLDS00029">
    <property type="entry name" value="Radical_SAM"/>
    <property type="match status" value="1"/>
</dbReference>
<comment type="caution">
    <text evidence="6">The sequence shown here is derived from an EMBL/GenBank/DDBJ whole genome shotgun (WGS) entry which is preliminary data.</text>
</comment>